<dbReference type="GO" id="GO:0020037">
    <property type="term" value="F:heme binding"/>
    <property type="evidence" value="ECO:0007669"/>
    <property type="project" value="InterPro"/>
</dbReference>
<dbReference type="GO" id="GO:0005506">
    <property type="term" value="F:iron ion binding"/>
    <property type="evidence" value="ECO:0007669"/>
    <property type="project" value="InterPro"/>
</dbReference>
<dbReference type="InterPro" id="IPR017972">
    <property type="entry name" value="Cyt_P450_CS"/>
</dbReference>
<evidence type="ECO:0000256" key="4">
    <source>
        <dbReference type="ARBA" id="ARBA00023004"/>
    </source>
</evidence>
<evidence type="ECO:0000256" key="6">
    <source>
        <dbReference type="RuleBase" id="RU000461"/>
    </source>
</evidence>
<name>A0A0B8N6C7_9NOCA</name>
<evidence type="ECO:0000256" key="2">
    <source>
        <dbReference type="ARBA" id="ARBA00010617"/>
    </source>
</evidence>
<dbReference type="InterPro" id="IPR001128">
    <property type="entry name" value="Cyt_P450"/>
</dbReference>
<keyword evidence="9" id="KW-1185">Reference proteome</keyword>
<dbReference type="Proteomes" id="UP000037179">
    <property type="component" value="Unassembled WGS sequence"/>
</dbReference>
<dbReference type="GeneID" id="93374957"/>
<keyword evidence="4 5" id="KW-0408">Iron</keyword>
<dbReference type="PRINTS" id="PR00465">
    <property type="entry name" value="EP450IV"/>
</dbReference>
<dbReference type="SUPFAM" id="SSF48264">
    <property type="entry name" value="Cytochrome P450"/>
    <property type="match status" value="1"/>
</dbReference>
<keyword evidence="3 5" id="KW-0479">Metal-binding</keyword>
<dbReference type="OrthoDB" id="9764248at2"/>
<dbReference type="Gene3D" id="1.10.630.10">
    <property type="entry name" value="Cytochrome P450"/>
    <property type="match status" value="1"/>
</dbReference>
<feature type="binding site" description="axial binding residue" evidence="5">
    <location>
        <position position="401"/>
    </location>
    <ligand>
        <name>heme</name>
        <dbReference type="ChEBI" id="CHEBI:30413"/>
    </ligand>
    <ligandPart>
        <name>Fe</name>
        <dbReference type="ChEBI" id="CHEBI:18248"/>
    </ligandPart>
</feature>
<dbReference type="KEGG" id="nsr:NS506_04836"/>
<dbReference type="RefSeq" id="WP_033091031.1">
    <property type="nucleotide sequence ID" value="NZ_AP017900.1"/>
</dbReference>
<evidence type="ECO:0000313" key="9">
    <source>
        <dbReference type="Proteomes" id="UP000037179"/>
    </source>
</evidence>
<keyword evidence="6 7" id="KW-0560">Oxidoreductase</keyword>
<evidence type="ECO:0000256" key="3">
    <source>
        <dbReference type="ARBA" id="ARBA00022723"/>
    </source>
</evidence>
<organism evidence="7 10">
    <name type="scientific">Nocardia seriolae</name>
    <dbReference type="NCBI Taxonomy" id="37332"/>
    <lineage>
        <taxon>Bacteria</taxon>
        <taxon>Bacillati</taxon>
        <taxon>Actinomycetota</taxon>
        <taxon>Actinomycetes</taxon>
        <taxon>Mycobacteriales</taxon>
        <taxon>Nocardiaceae</taxon>
        <taxon>Nocardia</taxon>
    </lineage>
</organism>
<dbReference type="GO" id="GO:0004497">
    <property type="term" value="F:monooxygenase activity"/>
    <property type="evidence" value="ECO:0007669"/>
    <property type="project" value="UniProtKB-KW"/>
</dbReference>
<comment type="similarity">
    <text evidence="2 6">Belongs to the cytochrome P450 family.</text>
</comment>
<dbReference type="EMBL" id="BBYQ01000054">
    <property type="protein sequence ID" value="GAP29341.1"/>
    <property type="molecule type" value="Genomic_DNA"/>
</dbReference>
<dbReference type="EMBL" id="CP017839">
    <property type="protein sequence ID" value="APA98882.1"/>
    <property type="molecule type" value="Genomic_DNA"/>
</dbReference>
<accession>A0A0B8N6C7</accession>
<dbReference type="Pfam" id="PF00067">
    <property type="entry name" value="p450"/>
    <property type="match status" value="1"/>
</dbReference>
<reference evidence="7 10" key="3">
    <citation type="submission" date="2016-10" db="EMBL/GenBank/DDBJ databases">
        <title>Genome sequence of Nocardia seriolae strain EM150506, isolated from Anguila japonica.</title>
        <authorList>
            <person name="Han H.-J."/>
        </authorList>
    </citation>
    <scope>NUCLEOTIDE SEQUENCE [LARGE SCALE GENOMIC DNA]</scope>
    <source>
        <strain evidence="7 10">EM150506</strain>
    </source>
</reference>
<keyword evidence="5 6" id="KW-0349">Heme</keyword>
<keyword evidence="6" id="KW-0503">Monooxygenase</keyword>
<dbReference type="EC" id="1.14.-.-" evidence="7"/>
<dbReference type="InterPro" id="IPR002403">
    <property type="entry name" value="Cyt_P450_E_grp-IV"/>
</dbReference>
<evidence type="ECO:0000313" key="7">
    <source>
        <dbReference type="EMBL" id="APA98882.1"/>
    </source>
</evidence>
<evidence type="ECO:0000256" key="1">
    <source>
        <dbReference type="ARBA" id="ARBA00001971"/>
    </source>
</evidence>
<dbReference type="PRINTS" id="PR00385">
    <property type="entry name" value="P450"/>
</dbReference>
<evidence type="ECO:0000313" key="8">
    <source>
        <dbReference type="EMBL" id="GAP29341.1"/>
    </source>
</evidence>
<evidence type="ECO:0000256" key="5">
    <source>
        <dbReference type="PIRSR" id="PIRSR602403-1"/>
    </source>
</evidence>
<dbReference type="AlphaFoldDB" id="A0A0B8N6C7"/>
<reference evidence="8 9" key="2">
    <citation type="journal article" date="2016" name="Genome Announc.">
        <title>Draft Genome Sequence of Erythromycin- and Oxytetracycline-Sensitive Nocardia seriolae Strain U-1 (NBRC 110359).</title>
        <authorList>
            <person name="Imajoh M."/>
            <person name="Sukeda M."/>
            <person name="Shimizu M."/>
            <person name="Yamane J."/>
            <person name="Ohnishi K."/>
            <person name="Oshima S."/>
        </authorList>
    </citation>
    <scope>NUCLEOTIDE SEQUENCE [LARGE SCALE GENOMIC DNA]</scope>
    <source>
        <strain evidence="8 9">U-1</strain>
    </source>
</reference>
<dbReference type="InterPro" id="IPR050121">
    <property type="entry name" value="Cytochrome_P450_monoxygenase"/>
</dbReference>
<gene>
    <name evidence="7" type="ORF">NS506_04836</name>
    <name evidence="8" type="ORF">NSK11_contig00054-0011</name>
</gene>
<reference evidence="9" key="1">
    <citation type="submission" date="2015-07" db="EMBL/GenBank/DDBJ databases">
        <title>Nocardia seriolae U-1 whole genome shotgun sequence.</title>
        <authorList>
            <person name="Imajoh M."/>
            <person name="Fukumoto Y."/>
            <person name="Sukeda M."/>
            <person name="Yamane J."/>
            <person name="Yamasaki K."/>
            <person name="Shimizu M."/>
            <person name="Ohnishi K."/>
            <person name="Oshima S."/>
        </authorList>
    </citation>
    <scope>NUCLEOTIDE SEQUENCE [LARGE SCALE GENOMIC DNA]</scope>
    <source>
        <strain evidence="9">U-1</strain>
    </source>
</reference>
<dbReference type="PROSITE" id="PS00086">
    <property type="entry name" value="CYTOCHROME_P450"/>
    <property type="match status" value="1"/>
</dbReference>
<evidence type="ECO:0000313" key="10">
    <source>
        <dbReference type="Proteomes" id="UP000180166"/>
    </source>
</evidence>
<proteinExistence type="inferred from homology"/>
<comment type="cofactor">
    <cofactor evidence="1 5">
        <name>heme</name>
        <dbReference type="ChEBI" id="CHEBI:30413"/>
    </cofactor>
</comment>
<dbReference type="InterPro" id="IPR036396">
    <property type="entry name" value="Cyt_P450_sf"/>
</dbReference>
<dbReference type="Proteomes" id="UP000180166">
    <property type="component" value="Chromosome"/>
</dbReference>
<dbReference type="PANTHER" id="PTHR24305">
    <property type="entry name" value="CYTOCHROME P450"/>
    <property type="match status" value="1"/>
</dbReference>
<dbReference type="GO" id="GO:0016705">
    <property type="term" value="F:oxidoreductase activity, acting on paired donors, with incorporation or reduction of molecular oxygen"/>
    <property type="evidence" value="ECO:0007669"/>
    <property type="project" value="InterPro"/>
</dbReference>
<dbReference type="PANTHER" id="PTHR24305:SF166">
    <property type="entry name" value="CYTOCHROME P450 12A4, MITOCHONDRIAL-RELATED"/>
    <property type="match status" value="1"/>
</dbReference>
<protein>
    <submittedName>
        <fullName evidence="7 8">Cytochrome P450</fullName>
        <ecNumber evidence="7">1.14.-.-</ecNumber>
    </submittedName>
</protein>
<sequence>MPRTQFVAAPPPGSELKRISGPATHWVGQLLRQRKDPSGAAREDEAAYGPLYVLNMFGDKWIIANGPEAAQRILMNKDRVFANGPAWAPLQGPFFDRGLVRLDFDEHRAHRSIMQQAFGRGALVSYLKDMHEIADRHLSKLPEGSVAAGNPVLVHRHLQRLTLDIVLEVFMGARLPRAEAERICGATMDILHAGGAMVRVAIPGNRWWRGMRARKTMAAFLAERITESRANPGTDLLSMLCQAASEDGEKFTDQDIVNHMIFLLAAAHDTTTTTLSGVVYNLAKYPEWQKRARERSLELPFELGYDELAELTELDWIIKETTRLCTPVQIFPRAVQQDTEVCGYFVPKGSFVVVPISVNHRRPDIWSQPDEFDPERFSDERAEHKNHRVAWAPFGAGAHKCIGQHFAGLEIKTIVHQLLRAYEWEVPQDYVMPLDMSATPLPKDDLPLTLRRR</sequence>